<sequence length="426" mass="47876">MVYKYILVLFFVCAVRCLGRDNPCKFNSTAGICKSIDDCAFARKLLYEDEKKPPMCKWEGDLRIVCCPTTDQFHATGIFKDFFYDTNQGIKLSKDMSCRYSGVQPVLCCPKPRERAMPPEPPACPPLSRPRLRTAQHFAWTKCLDYQRFFNKCVSKVTNPRQYVRVDTCGRDTFRIAGGSEANPKEFPHMAVLGCRNAVPDEEEVVWIGGGSLISEKFILTAAHVLVSPTHGVIKFALLGTVNKTDHRSGMLYNIVRRIPHPTYQPSSLNYDIALVELERPVFFSEFIRPACLPVPGREIESERIIAGWGETGFRTRAELLLTAELLEDSELCAGKFEGKNFEWNPRSMICAVGKKAITKPHHADSCKGDSGGPLMALMKSIKCSYSVEGVVSRGPRSCGQGHPGIYTRVSHYLPWILENVWPNKH</sequence>
<feature type="chain" id="PRO_5046724899" evidence="3">
    <location>
        <begin position="20"/>
        <end position="426"/>
    </location>
</feature>
<dbReference type="AlphaFoldDB" id="A0A6J1MXW1"/>
<dbReference type="Gene3D" id="2.40.10.10">
    <property type="entry name" value="Trypsin-like serine proteases"/>
    <property type="match status" value="2"/>
</dbReference>
<accession>A0A6J1MXW1</accession>
<evidence type="ECO:0000313" key="6">
    <source>
        <dbReference type="RefSeq" id="XP_023937767.2"/>
    </source>
</evidence>
<dbReference type="InterPro" id="IPR001314">
    <property type="entry name" value="Peptidase_S1A"/>
</dbReference>
<dbReference type="OrthoDB" id="6339452at2759"/>
<name>A0A6J1MXW1_BICAN</name>
<keyword evidence="6" id="KW-0645">Protease</keyword>
<comment type="similarity">
    <text evidence="2">Belongs to the peptidase S1 family. CLIP subfamily.</text>
</comment>
<gene>
    <name evidence="6" type="primary">LOC112045712</name>
</gene>
<evidence type="ECO:0000313" key="5">
    <source>
        <dbReference type="Proteomes" id="UP001652582"/>
    </source>
</evidence>
<dbReference type="InterPro" id="IPR033116">
    <property type="entry name" value="TRYPSIN_SER"/>
</dbReference>
<dbReference type="GO" id="GO:0004252">
    <property type="term" value="F:serine-type endopeptidase activity"/>
    <property type="evidence" value="ECO:0007669"/>
    <property type="project" value="InterPro"/>
</dbReference>
<keyword evidence="3" id="KW-0732">Signal</keyword>
<dbReference type="SMART" id="SM00020">
    <property type="entry name" value="Tryp_SPc"/>
    <property type="match status" value="1"/>
</dbReference>
<dbReference type="CDD" id="cd00190">
    <property type="entry name" value="Tryp_SPc"/>
    <property type="match status" value="1"/>
</dbReference>
<dbReference type="PROSITE" id="PS00135">
    <property type="entry name" value="TRYPSIN_SER"/>
    <property type="match status" value="1"/>
</dbReference>
<dbReference type="InterPro" id="IPR043504">
    <property type="entry name" value="Peptidase_S1_PA_chymotrypsin"/>
</dbReference>
<reference evidence="6" key="1">
    <citation type="submission" date="2025-08" db="UniProtKB">
        <authorList>
            <consortium name="RefSeq"/>
        </authorList>
    </citation>
    <scope>IDENTIFICATION</scope>
</reference>
<dbReference type="InterPro" id="IPR009003">
    <property type="entry name" value="Peptidase_S1_PA"/>
</dbReference>
<dbReference type="PROSITE" id="PS50240">
    <property type="entry name" value="TRYPSIN_DOM"/>
    <property type="match status" value="1"/>
</dbReference>
<keyword evidence="1" id="KW-1015">Disulfide bond</keyword>
<dbReference type="RefSeq" id="XP_023937767.2">
    <property type="nucleotide sequence ID" value="XM_024081999.2"/>
</dbReference>
<dbReference type="InterPro" id="IPR001254">
    <property type="entry name" value="Trypsin_dom"/>
</dbReference>
<keyword evidence="6" id="KW-0378">Hydrolase</keyword>
<dbReference type="PANTHER" id="PTHR24256">
    <property type="entry name" value="TRYPTASE-RELATED"/>
    <property type="match status" value="1"/>
</dbReference>
<dbReference type="InterPro" id="IPR051487">
    <property type="entry name" value="Ser/Thr_Proteases_Immune/Dev"/>
</dbReference>
<organism evidence="5 6">
    <name type="scientific">Bicyclus anynana</name>
    <name type="common">Squinting bush brown butterfly</name>
    <dbReference type="NCBI Taxonomy" id="110368"/>
    <lineage>
        <taxon>Eukaryota</taxon>
        <taxon>Metazoa</taxon>
        <taxon>Ecdysozoa</taxon>
        <taxon>Arthropoda</taxon>
        <taxon>Hexapoda</taxon>
        <taxon>Insecta</taxon>
        <taxon>Pterygota</taxon>
        <taxon>Neoptera</taxon>
        <taxon>Endopterygota</taxon>
        <taxon>Lepidoptera</taxon>
        <taxon>Glossata</taxon>
        <taxon>Ditrysia</taxon>
        <taxon>Papilionoidea</taxon>
        <taxon>Nymphalidae</taxon>
        <taxon>Satyrinae</taxon>
        <taxon>Satyrini</taxon>
        <taxon>Mycalesina</taxon>
        <taxon>Bicyclus</taxon>
    </lineage>
</organism>
<dbReference type="GO" id="GO:0005576">
    <property type="term" value="C:extracellular region"/>
    <property type="evidence" value="ECO:0007669"/>
    <property type="project" value="UniProtKB-SubCell"/>
</dbReference>
<evidence type="ECO:0000256" key="1">
    <source>
        <dbReference type="ARBA" id="ARBA00023157"/>
    </source>
</evidence>
<dbReference type="Pfam" id="PF00089">
    <property type="entry name" value="Trypsin"/>
    <property type="match status" value="1"/>
</dbReference>
<evidence type="ECO:0000256" key="2">
    <source>
        <dbReference type="ARBA" id="ARBA00024195"/>
    </source>
</evidence>
<protein>
    <submittedName>
        <fullName evidence="6">Venom protease</fullName>
    </submittedName>
</protein>
<dbReference type="GO" id="GO:0090729">
    <property type="term" value="F:toxin activity"/>
    <property type="evidence" value="ECO:0007669"/>
    <property type="project" value="UniProtKB-KW"/>
</dbReference>
<evidence type="ECO:0000256" key="3">
    <source>
        <dbReference type="SAM" id="SignalP"/>
    </source>
</evidence>
<keyword evidence="5" id="KW-1185">Reference proteome</keyword>
<proteinExistence type="inferred from homology"/>
<dbReference type="KEGG" id="bany:112045712"/>
<dbReference type="Proteomes" id="UP001652582">
    <property type="component" value="Chromosome 26"/>
</dbReference>
<dbReference type="PRINTS" id="PR00722">
    <property type="entry name" value="CHYMOTRYPSIN"/>
</dbReference>
<dbReference type="SUPFAM" id="SSF50494">
    <property type="entry name" value="Trypsin-like serine proteases"/>
    <property type="match status" value="1"/>
</dbReference>
<feature type="domain" description="Peptidase S1" evidence="4">
    <location>
        <begin position="176"/>
        <end position="422"/>
    </location>
</feature>
<evidence type="ECO:0000259" key="4">
    <source>
        <dbReference type="PROSITE" id="PS50240"/>
    </source>
</evidence>
<feature type="signal peptide" evidence="3">
    <location>
        <begin position="1"/>
        <end position="19"/>
    </location>
</feature>
<dbReference type="GeneID" id="112045712"/>
<dbReference type="GO" id="GO:0006508">
    <property type="term" value="P:proteolysis"/>
    <property type="evidence" value="ECO:0007669"/>
    <property type="project" value="UniProtKB-KW"/>
</dbReference>